<comment type="caution">
    <text evidence="3">The sequence shown here is derived from an EMBL/GenBank/DDBJ whole genome shotgun (WGS) entry which is preliminary data.</text>
</comment>
<sequence length="178" mass="19479">MTALRRDRRAGHHGLHHFMGHYYRFSVEENAVLVGWQIQVGTPKSSQRRSVPYPEGLDPLLAAACAGKPSDGLLFGNGNTHMKKENGERSWFATAVRRAQRIDPSIPRLTPHDLRHTAASLAISSGANVKAVQRMLGHASAAMTLDTYVDLFDDDLDSVASKLNEAMVAASLRHQGPT</sequence>
<dbReference type="GO" id="GO:0006310">
    <property type="term" value="P:DNA recombination"/>
    <property type="evidence" value="ECO:0007669"/>
    <property type="project" value="UniProtKB-KW"/>
</dbReference>
<protein>
    <submittedName>
        <fullName evidence="3">Integrase</fullName>
    </submittedName>
</protein>
<dbReference type="Proteomes" id="UP000549113">
    <property type="component" value="Unassembled WGS sequence"/>
</dbReference>
<dbReference type="InterPro" id="IPR002104">
    <property type="entry name" value="Integrase_catalytic"/>
</dbReference>
<dbReference type="Pfam" id="PF00589">
    <property type="entry name" value="Phage_integrase"/>
    <property type="match status" value="1"/>
</dbReference>
<evidence type="ECO:0000313" key="4">
    <source>
        <dbReference type="Proteomes" id="UP000549113"/>
    </source>
</evidence>
<evidence type="ECO:0000259" key="2">
    <source>
        <dbReference type="PROSITE" id="PS51898"/>
    </source>
</evidence>
<organism evidence="3 4">
    <name type="scientific">Microbacterium invictum</name>
    <dbReference type="NCBI Taxonomy" id="515415"/>
    <lineage>
        <taxon>Bacteria</taxon>
        <taxon>Bacillati</taxon>
        <taxon>Actinomycetota</taxon>
        <taxon>Actinomycetes</taxon>
        <taxon>Micrococcales</taxon>
        <taxon>Microbacteriaceae</taxon>
        <taxon>Microbacterium</taxon>
    </lineage>
</organism>
<dbReference type="EMBL" id="JACIFH010000001">
    <property type="protein sequence ID" value="MBB4140404.1"/>
    <property type="molecule type" value="Genomic_DNA"/>
</dbReference>
<keyword evidence="4" id="KW-1185">Reference proteome</keyword>
<dbReference type="SUPFAM" id="SSF56349">
    <property type="entry name" value="DNA breaking-rejoining enzymes"/>
    <property type="match status" value="1"/>
</dbReference>
<gene>
    <name evidence="3" type="ORF">BKA10_002198</name>
</gene>
<dbReference type="InterPro" id="IPR013762">
    <property type="entry name" value="Integrase-like_cat_sf"/>
</dbReference>
<dbReference type="InterPro" id="IPR011010">
    <property type="entry name" value="DNA_brk_join_enz"/>
</dbReference>
<dbReference type="PROSITE" id="PS51898">
    <property type="entry name" value="TYR_RECOMBINASE"/>
    <property type="match status" value="1"/>
</dbReference>
<dbReference type="RefSeq" id="WP_308221578.1">
    <property type="nucleotide sequence ID" value="NZ_BAABCO010000004.1"/>
</dbReference>
<dbReference type="InterPro" id="IPR050090">
    <property type="entry name" value="Tyrosine_recombinase_XerCD"/>
</dbReference>
<dbReference type="GO" id="GO:0015074">
    <property type="term" value="P:DNA integration"/>
    <property type="evidence" value="ECO:0007669"/>
    <property type="project" value="InterPro"/>
</dbReference>
<evidence type="ECO:0000313" key="3">
    <source>
        <dbReference type="EMBL" id="MBB4140404.1"/>
    </source>
</evidence>
<dbReference type="PANTHER" id="PTHR30349">
    <property type="entry name" value="PHAGE INTEGRASE-RELATED"/>
    <property type="match status" value="1"/>
</dbReference>
<dbReference type="PANTHER" id="PTHR30349:SF64">
    <property type="entry name" value="PROPHAGE INTEGRASE INTD-RELATED"/>
    <property type="match status" value="1"/>
</dbReference>
<dbReference type="GO" id="GO:0003677">
    <property type="term" value="F:DNA binding"/>
    <property type="evidence" value="ECO:0007669"/>
    <property type="project" value="InterPro"/>
</dbReference>
<dbReference type="AlphaFoldDB" id="A0AA40VN39"/>
<accession>A0AA40VN39</accession>
<dbReference type="Gene3D" id="1.10.443.10">
    <property type="entry name" value="Intergrase catalytic core"/>
    <property type="match status" value="1"/>
</dbReference>
<feature type="domain" description="Tyr recombinase" evidence="2">
    <location>
        <begin position="1"/>
        <end position="161"/>
    </location>
</feature>
<name>A0AA40VN39_9MICO</name>
<proteinExistence type="predicted"/>
<keyword evidence="1" id="KW-0233">DNA recombination</keyword>
<reference evidence="3 4" key="1">
    <citation type="submission" date="2020-08" db="EMBL/GenBank/DDBJ databases">
        <title>Sequencing the genomes of 1000 actinobacteria strains.</title>
        <authorList>
            <person name="Klenk H.-P."/>
        </authorList>
    </citation>
    <scope>NUCLEOTIDE SEQUENCE [LARGE SCALE GENOMIC DNA]</scope>
    <source>
        <strain evidence="3 4">DSM 19600</strain>
    </source>
</reference>
<evidence type="ECO:0000256" key="1">
    <source>
        <dbReference type="ARBA" id="ARBA00023172"/>
    </source>
</evidence>